<dbReference type="Gene3D" id="3.40.50.1220">
    <property type="entry name" value="TPP-binding domain"/>
    <property type="match status" value="1"/>
</dbReference>
<dbReference type="GO" id="GO:0003984">
    <property type="term" value="F:acetolactate synthase activity"/>
    <property type="evidence" value="ECO:0007669"/>
    <property type="project" value="TreeGrafter"/>
</dbReference>
<dbReference type="EMBL" id="AZHX01001404">
    <property type="protein sequence ID" value="ETX03650.1"/>
    <property type="molecule type" value="Genomic_DNA"/>
</dbReference>
<organism evidence="3 4">
    <name type="scientific">Candidatus Entotheonella gemina</name>
    <dbReference type="NCBI Taxonomy" id="1429439"/>
    <lineage>
        <taxon>Bacteria</taxon>
        <taxon>Pseudomonadati</taxon>
        <taxon>Nitrospinota/Tectimicrobiota group</taxon>
        <taxon>Candidatus Tectimicrobiota</taxon>
        <taxon>Candidatus Entotheonellia</taxon>
        <taxon>Candidatus Entotheonellales</taxon>
        <taxon>Candidatus Entotheonellaceae</taxon>
        <taxon>Candidatus Entotheonella</taxon>
    </lineage>
</organism>
<proteinExistence type="inferred from homology"/>
<dbReference type="Pfam" id="PF02775">
    <property type="entry name" value="TPP_enzyme_C"/>
    <property type="match status" value="1"/>
</dbReference>
<dbReference type="InterPro" id="IPR045229">
    <property type="entry name" value="TPP_enz"/>
</dbReference>
<dbReference type="GO" id="GO:0044281">
    <property type="term" value="P:small molecule metabolic process"/>
    <property type="evidence" value="ECO:0007669"/>
    <property type="project" value="UniProtKB-ARBA"/>
</dbReference>
<accession>W4M0E6</accession>
<keyword evidence="4" id="KW-1185">Reference proteome</keyword>
<gene>
    <name evidence="3" type="ORF">ETSY2_32875</name>
</gene>
<dbReference type="Proteomes" id="UP000019140">
    <property type="component" value="Unassembled WGS sequence"/>
</dbReference>
<evidence type="ECO:0000313" key="3">
    <source>
        <dbReference type="EMBL" id="ETX03650.1"/>
    </source>
</evidence>
<reference evidence="3 4" key="1">
    <citation type="journal article" date="2014" name="Nature">
        <title>An environmental bacterial taxon with a large and distinct metabolic repertoire.</title>
        <authorList>
            <person name="Wilson M.C."/>
            <person name="Mori T."/>
            <person name="Ruckert C."/>
            <person name="Uria A.R."/>
            <person name="Helf M.J."/>
            <person name="Takada K."/>
            <person name="Gernert C."/>
            <person name="Steffens U.A."/>
            <person name="Heycke N."/>
            <person name="Schmitt S."/>
            <person name="Rinke C."/>
            <person name="Helfrich E.J."/>
            <person name="Brachmann A.O."/>
            <person name="Gurgui C."/>
            <person name="Wakimoto T."/>
            <person name="Kracht M."/>
            <person name="Crusemann M."/>
            <person name="Hentschel U."/>
            <person name="Abe I."/>
            <person name="Matsunaga S."/>
            <person name="Kalinowski J."/>
            <person name="Takeyama H."/>
            <person name="Piel J."/>
        </authorList>
    </citation>
    <scope>NUCLEOTIDE SEQUENCE [LARGE SCALE GENOMIC DNA]</scope>
    <source>
        <strain evidence="4">TSY2</strain>
    </source>
</reference>
<dbReference type="GO" id="GO:0030976">
    <property type="term" value="F:thiamine pyrophosphate binding"/>
    <property type="evidence" value="ECO:0007669"/>
    <property type="project" value="InterPro"/>
</dbReference>
<comment type="caution">
    <text evidence="3">The sequence shown here is derived from an EMBL/GenBank/DDBJ whole genome shotgun (WGS) entry which is preliminary data.</text>
</comment>
<dbReference type="SUPFAM" id="SSF52467">
    <property type="entry name" value="DHS-like NAD/FAD-binding domain"/>
    <property type="match status" value="1"/>
</dbReference>
<feature type="non-terminal residue" evidence="3">
    <location>
        <position position="1"/>
    </location>
</feature>
<evidence type="ECO:0000313" key="4">
    <source>
        <dbReference type="Proteomes" id="UP000019140"/>
    </source>
</evidence>
<name>W4M0E6_9BACT</name>
<dbReference type="InterPro" id="IPR029035">
    <property type="entry name" value="DHS-like_NAD/FAD-binding_dom"/>
</dbReference>
<dbReference type="SUPFAM" id="SSF52518">
    <property type="entry name" value="Thiamin diphosphate-binding fold (THDP-binding)"/>
    <property type="match status" value="1"/>
</dbReference>
<dbReference type="CDD" id="cd02002">
    <property type="entry name" value="TPP_BFDC"/>
    <property type="match status" value="1"/>
</dbReference>
<evidence type="ECO:0000256" key="1">
    <source>
        <dbReference type="ARBA" id="ARBA00007812"/>
    </source>
</evidence>
<dbReference type="AlphaFoldDB" id="W4M0E6"/>
<protein>
    <recommendedName>
        <fullName evidence="2">Thiamine pyrophosphate enzyme TPP-binding domain-containing protein</fullName>
    </recommendedName>
</protein>
<dbReference type="InterPro" id="IPR029061">
    <property type="entry name" value="THDP-binding"/>
</dbReference>
<comment type="similarity">
    <text evidence="1">Belongs to the TPP enzyme family.</text>
</comment>
<feature type="domain" description="Thiamine pyrophosphate enzyme TPP-binding" evidence="2">
    <location>
        <begin position="116"/>
        <end position="260"/>
    </location>
</feature>
<dbReference type="Gene3D" id="3.40.50.970">
    <property type="match status" value="1"/>
</dbReference>
<evidence type="ECO:0000259" key="2">
    <source>
        <dbReference type="Pfam" id="PF02775"/>
    </source>
</evidence>
<dbReference type="InterPro" id="IPR011766">
    <property type="entry name" value="TPP_enzyme_TPP-bd"/>
</dbReference>
<sequence length="269" mass="28978">DPPDVAVVCLDVNPWEMGKNYAVDVAILGDPKATLSEMAPMIGQLMSETSRQTAAQRAETLGRAKAEAQQRLRAQAAEETSKTPMPALAMNYVIATTVPEDICIVDESLTSDVALRNLLPRRHPRDYFGLKGGGIGWGLPATVGVSLARRDQPVLGLIGDGSAMYNIQALWTAARYGLRSIFVICNNGQYLILKRRLHAYDGPAAKAQEYVGIDLVNPAIRFVNLANSLGVHGVRAEGATDFQQALKEALQRPGPTLIDVAIEADFPTA</sequence>
<dbReference type="PANTHER" id="PTHR18968">
    <property type="entry name" value="THIAMINE PYROPHOSPHATE ENZYMES"/>
    <property type="match status" value="1"/>
</dbReference>
<dbReference type="HOGENOM" id="CLU_1036235_0_0_7"/>
<dbReference type="GO" id="GO:0050660">
    <property type="term" value="F:flavin adenine dinucleotide binding"/>
    <property type="evidence" value="ECO:0007669"/>
    <property type="project" value="TreeGrafter"/>
</dbReference>